<evidence type="ECO:0000259" key="1">
    <source>
        <dbReference type="Pfam" id="PF00752"/>
    </source>
</evidence>
<feature type="non-terminal residue" evidence="2">
    <location>
        <position position="47"/>
    </location>
</feature>
<gene>
    <name evidence="2" type="ORF">S01H1_18621</name>
</gene>
<dbReference type="SUPFAM" id="SSF88723">
    <property type="entry name" value="PIN domain-like"/>
    <property type="match status" value="1"/>
</dbReference>
<proteinExistence type="predicted"/>
<name>X0SM90_9ZZZZ</name>
<dbReference type="GO" id="GO:0004518">
    <property type="term" value="F:nuclease activity"/>
    <property type="evidence" value="ECO:0007669"/>
    <property type="project" value="InterPro"/>
</dbReference>
<protein>
    <recommendedName>
        <fullName evidence="1">XPG N-terminal domain-containing protein</fullName>
    </recommendedName>
</protein>
<feature type="domain" description="XPG N-terminal" evidence="1">
    <location>
        <begin position="1"/>
        <end position="46"/>
    </location>
</feature>
<sequence length="47" mass="5243">MGVSISELVSKCKEHVEIEELTGRKIAIDALNVLFQFISIIRQPEGT</sequence>
<reference evidence="2" key="1">
    <citation type="journal article" date="2014" name="Front. Microbiol.">
        <title>High frequency of phylogenetically diverse reductive dehalogenase-homologous genes in deep subseafloor sedimentary metagenomes.</title>
        <authorList>
            <person name="Kawai M."/>
            <person name="Futagami T."/>
            <person name="Toyoda A."/>
            <person name="Takaki Y."/>
            <person name="Nishi S."/>
            <person name="Hori S."/>
            <person name="Arai W."/>
            <person name="Tsubouchi T."/>
            <person name="Morono Y."/>
            <person name="Uchiyama I."/>
            <person name="Ito T."/>
            <person name="Fujiyama A."/>
            <person name="Inagaki F."/>
            <person name="Takami H."/>
        </authorList>
    </citation>
    <scope>NUCLEOTIDE SEQUENCE</scope>
    <source>
        <strain evidence="2">Expedition CK06-06</strain>
    </source>
</reference>
<accession>X0SM90</accession>
<dbReference type="Pfam" id="PF00752">
    <property type="entry name" value="XPG_N"/>
    <property type="match status" value="1"/>
</dbReference>
<dbReference type="EMBL" id="BARS01009972">
    <property type="protein sequence ID" value="GAF82159.1"/>
    <property type="molecule type" value="Genomic_DNA"/>
</dbReference>
<dbReference type="InterPro" id="IPR029060">
    <property type="entry name" value="PIN-like_dom_sf"/>
</dbReference>
<comment type="caution">
    <text evidence="2">The sequence shown here is derived from an EMBL/GenBank/DDBJ whole genome shotgun (WGS) entry which is preliminary data.</text>
</comment>
<dbReference type="Gene3D" id="3.40.50.1010">
    <property type="entry name" value="5'-nuclease"/>
    <property type="match status" value="1"/>
</dbReference>
<dbReference type="InterPro" id="IPR006085">
    <property type="entry name" value="XPG_DNA_repair_N"/>
</dbReference>
<organism evidence="2">
    <name type="scientific">marine sediment metagenome</name>
    <dbReference type="NCBI Taxonomy" id="412755"/>
    <lineage>
        <taxon>unclassified sequences</taxon>
        <taxon>metagenomes</taxon>
        <taxon>ecological metagenomes</taxon>
    </lineage>
</organism>
<dbReference type="AlphaFoldDB" id="X0SM90"/>
<evidence type="ECO:0000313" key="2">
    <source>
        <dbReference type="EMBL" id="GAF82159.1"/>
    </source>
</evidence>